<keyword evidence="1" id="KW-1133">Transmembrane helix</keyword>
<feature type="transmembrane region" description="Helical" evidence="1">
    <location>
        <begin position="6"/>
        <end position="25"/>
    </location>
</feature>
<protein>
    <submittedName>
        <fullName evidence="2">Uncharacterized protein</fullName>
    </submittedName>
</protein>
<proteinExistence type="predicted"/>
<organism evidence="2 3">
    <name type="scientific">Spinactinospora alkalitolerans</name>
    <dbReference type="NCBI Taxonomy" id="687207"/>
    <lineage>
        <taxon>Bacteria</taxon>
        <taxon>Bacillati</taxon>
        <taxon>Actinomycetota</taxon>
        <taxon>Actinomycetes</taxon>
        <taxon>Streptosporangiales</taxon>
        <taxon>Nocardiopsidaceae</taxon>
        <taxon>Spinactinospora</taxon>
    </lineage>
</organism>
<evidence type="ECO:0000313" key="2">
    <source>
        <dbReference type="EMBL" id="NYE45392.1"/>
    </source>
</evidence>
<comment type="caution">
    <text evidence="2">The sequence shown here is derived from an EMBL/GenBank/DDBJ whole genome shotgun (WGS) entry which is preliminary data.</text>
</comment>
<sequence length="84" mass="9227">MTELALLVTSITVTGLIVIISIIQVSRVRQARIHGGRQEEYRALAEEAAEAQRSAAARTAELTDTVKRLEDRIAALEKLLRDVG</sequence>
<dbReference type="RefSeq" id="WP_179641622.1">
    <property type="nucleotide sequence ID" value="NZ_BAAAYY010000007.1"/>
</dbReference>
<dbReference type="EMBL" id="JACCCC010000001">
    <property type="protein sequence ID" value="NYE45392.1"/>
    <property type="molecule type" value="Genomic_DNA"/>
</dbReference>
<keyword evidence="1" id="KW-0812">Transmembrane</keyword>
<name>A0A852TRC8_9ACTN</name>
<evidence type="ECO:0000313" key="3">
    <source>
        <dbReference type="Proteomes" id="UP000589036"/>
    </source>
</evidence>
<keyword evidence="1" id="KW-0472">Membrane</keyword>
<gene>
    <name evidence="2" type="ORF">HDA32_000512</name>
</gene>
<keyword evidence="3" id="KW-1185">Reference proteome</keyword>
<dbReference type="Proteomes" id="UP000589036">
    <property type="component" value="Unassembled WGS sequence"/>
</dbReference>
<dbReference type="AlphaFoldDB" id="A0A852TRC8"/>
<reference evidence="2 3" key="1">
    <citation type="submission" date="2020-07" db="EMBL/GenBank/DDBJ databases">
        <title>Sequencing the genomes of 1000 actinobacteria strains.</title>
        <authorList>
            <person name="Klenk H.-P."/>
        </authorList>
    </citation>
    <scope>NUCLEOTIDE SEQUENCE [LARGE SCALE GENOMIC DNA]</scope>
    <source>
        <strain evidence="2 3">CXB654</strain>
    </source>
</reference>
<evidence type="ECO:0000256" key="1">
    <source>
        <dbReference type="SAM" id="Phobius"/>
    </source>
</evidence>
<accession>A0A852TRC8</accession>